<feature type="coiled-coil region" evidence="2">
    <location>
        <begin position="72"/>
        <end position="99"/>
    </location>
</feature>
<proteinExistence type="predicted"/>
<keyword evidence="5" id="KW-1185">Reference proteome</keyword>
<name>A0A3S1DQ66_9BACL</name>
<evidence type="ECO:0000256" key="1">
    <source>
        <dbReference type="ARBA" id="ARBA00023125"/>
    </source>
</evidence>
<dbReference type="PANTHER" id="PTHR30204">
    <property type="entry name" value="REDOX-CYCLING DRUG-SENSING TRANSCRIPTIONAL ACTIVATOR SOXR"/>
    <property type="match status" value="1"/>
</dbReference>
<keyword evidence="2" id="KW-0175">Coiled coil</keyword>
<keyword evidence="1" id="KW-0238">DNA-binding</keyword>
<dbReference type="InterPro" id="IPR029441">
    <property type="entry name" value="Cass2"/>
</dbReference>
<feature type="domain" description="HTH merR-type" evidence="3">
    <location>
        <begin position="5"/>
        <end position="72"/>
    </location>
</feature>
<protein>
    <submittedName>
        <fullName evidence="4">MerR family transcriptional regulator</fullName>
    </submittedName>
</protein>
<sequence>MELQTISQVSKHFSISTRTLRYYEQIGLITPTKKEDSAYRAYDAEAITRLRQIIVLRKLRIPLKQIAEVLQSEEARVAIEAFERNLADIEDEITALSTIRSVIKAFVEYLNLGGAKFALPDDASLLEVVDSLTVSKINFKEEKSMEDLNKANENLNKLADKDVRIVYLPPMTVAAAYASGEGCEGKAGDMISQFVNDSGLLRIKPDARSFGFDCSKEAVVLGEPSHVYEVWVSIPADMEVPAPLVKRTFDGGVYAAHVLRAWDFEDWRLLREWVNASDKYENDWNSPRWTSLETVAGQGFEETLNFFHFIQKGSKMEDLQLDLLFPIKEKA</sequence>
<evidence type="ECO:0000256" key="2">
    <source>
        <dbReference type="SAM" id="Coils"/>
    </source>
</evidence>
<evidence type="ECO:0000259" key="3">
    <source>
        <dbReference type="PROSITE" id="PS50937"/>
    </source>
</evidence>
<dbReference type="InterPro" id="IPR011256">
    <property type="entry name" value="Reg_factor_effector_dom_sf"/>
</dbReference>
<dbReference type="Gene3D" id="1.10.1660.10">
    <property type="match status" value="1"/>
</dbReference>
<evidence type="ECO:0000313" key="4">
    <source>
        <dbReference type="EMBL" id="RUT44682.1"/>
    </source>
</evidence>
<dbReference type="Proteomes" id="UP000279446">
    <property type="component" value="Unassembled WGS sequence"/>
</dbReference>
<dbReference type="Pfam" id="PF13411">
    <property type="entry name" value="MerR_1"/>
    <property type="match status" value="1"/>
</dbReference>
<organism evidence="4 5">
    <name type="scientific">Paenibacillus anaericanus</name>
    <dbReference type="NCBI Taxonomy" id="170367"/>
    <lineage>
        <taxon>Bacteria</taxon>
        <taxon>Bacillati</taxon>
        <taxon>Bacillota</taxon>
        <taxon>Bacilli</taxon>
        <taxon>Bacillales</taxon>
        <taxon>Paenibacillaceae</taxon>
        <taxon>Paenibacillus</taxon>
    </lineage>
</organism>
<dbReference type="InterPro" id="IPR000551">
    <property type="entry name" value="MerR-type_HTH_dom"/>
</dbReference>
<dbReference type="SMART" id="SM00422">
    <property type="entry name" value="HTH_MERR"/>
    <property type="match status" value="1"/>
</dbReference>
<dbReference type="OrthoDB" id="9811174at2"/>
<dbReference type="GO" id="GO:0003700">
    <property type="term" value="F:DNA-binding transcription factor activity"/>
    <property type="evidence" value="ECO:0007669"/>
    <property type="project" value="InterPro"/>
</dbReference>
<dbReference type="PANTHER" id="PTHR30204:SF97">
    <property type="entry name" value="MERR FAMILY REGULATORY PROTEIN"/>
    <property type="match status" value="1"/>
</dbReference>
<dbReference type="InterPro" id="IPR047057">
    <property type="entry name" value="MerR_fam"/>
</dbReference>
<dbReference type="InterPro" id="IPR009061">
    <property type="entry name" value="DNA-bd_dom_put_sf"/>
</dbReference>
<dbReference type="PROSITE" id="PS50937">
    <property type="entry name" value="HTH_MERR_2"/>
    <property type="match status" value="1"/>
</dbReference>
<dbReference type="GO" id="GO:0003677">
    <property type="term" value="F:DNA binding"/>
    <property type="evidence" value="ECO:0007669"/>
    <property type="project" value="UniProtKB-KW"/>
</dbReference>
<dbReference type="SUPFAM" id="SSF46955">
    <property type="entry name" value="Putative DNA-binding domain"/>
    <property type="match status" value="1"/>
</dbReference>
<accession>A0A3S1DQ66</accession>
<dbReference type="EMBL" id="RZNY01000014">
    <property type="protein sequence ID" value="RUT44682.1"/>
    <property type="molecule type" value="Genomic_DNA"/>
</dbReference>
<gene>
    <name evidence="4" type="ORF">EJP82_17145</name>
</gene>
<evidence type="ECO:0000313" key="5">
    <source>
        <dbReference type="Proteomes" id="UP000279446"/>
    </source>
</evidence>
<comment type="caution">
    <text evidence="4">The sequence shown here is derived from an EMBL/GenBank/DDBJ whole genome shotgun (WGS) entry which is preliminary data.</text>
</comment>
<dbReference type="Pfam" id="PF14526">
    <property type="entry name" value="Cass2"/>
    <property type="match status" value="1"/>
</dbReference>
<dbReference type="Gene3D" id="3.20.80.10">
    <property type="entry name" value="Regulatory factor, effector binding domain"/>
    <property type="match status" value="1"/>
</dbReference>
<dbReference type="AlphaFoldDB" id="A0A3S1DQ66"/>
<reference evidence="4 5" key="1">
    <citation type="submission" date="2018-12" db="EMBL/GenBank/DDBJ databases">
        <authorList>
            <person name="Sun L."/>
            <person name="Chen Z."/>
        </authorList>
    </citation>
    <scope>NUCLEOTIDE SEQUENCE [LARGE SCALE GENOMIC DNA]</scope>
    <source>
        <strain evidence="4 5">DSM 15890</strain>
    </source>
</reference>